<dbReference type="SUPFAM" id="SSF47762">
    <property type="entry name" value="PAH2 domain"/>
    <property type="match status" value="1"/>
</dbReference>
<dbReference type="AlphaFoldDB" id="A0A3L6PNF5"/>
<dbReference type="GO" id="GO:0000122">
    <property type="term" value="P:negative regulation of transcription by RNA polymerase II"/>
    <property type="evidence" value="ECO:0007669"/>
    <property type="project" value="TreeGrafter"/>
</dbReference>
<dbReference type="InterPro" id="IPR003822">
    <property type="entry name" value="PAH"/>
</dbReference>
<comment type="caution">
    <text evidence="4">The sequence shown here is derived from an EMBL/GenBank/DDBJ whole genome shotgun (WGS) entry which is preliminary data.</text>
</comment>
<reference evidence="5" key="1">
    <citation type="journal article" date="2019" name="Nat. Commun.">
        <title>The genome of broomcorn millet.</title>
        <authorList>
            <person name="Zou C."/>
            <person name="Miki D."/>
            <person name="Li D."/>
            <person name="Tang Q."/>
            <person name="Xiao L."/>
            <person name="Rajput S."/>
            <person name="Deng P."/>
            <person name="Jia W."/>
            <person name="Huang R."/>
            <person name="Zhang M."/>
            <person name="Sun Y."/>
            <person name="Hu J."/>
            <person name="Fu X."/>
            <person name="Schnable P.S."/>
            <person name="Li F."/>
            <person name="Zhang H."/>
            <person name="Feng B."/>
            <person name="Zhu X."/>
            <person name="Liu R."/>
            <person name="Schnable J.C."/>
            <person name="Zhu J.-K."/>
            <person name="Zhang H."/>
        </authorList>
    </citation>
    <scope>NUCLEOTIDE SEQUENCE [LARGE SCALE GENOMIC DNA]</scope>
</reference>
<dbReference type="GO" id="GO:0000118">
    <property type="term" value="C:histone deacetylase complex"/>
    <property type="evidence" value="ECO:0007669"/>
    <property type="project" value="TreeGrafter"/>
</dbReference>
<evidence type="ECO:0000256" key="2">
    <source>
        <dbReference type="ARBA" id="ARBA00023242"/>
    </source>
</evidence>
<dbReference type="PROSITE" id="PS51477">
    <property type="entry name" value="PAH"/>
    <property type="match status" value="1"/>
</dbReference>
<dbReference type="Proteomes" id="UP000275267">
    <property type="component" value="Unassembled WGS sequence"/>
</dbReference>
<keyword evidence="2 3" id="KW-0539">Nucleus</keyword>
<keyword evidence="5" id="KW-1185">Reference proteome</keyword>
<evidence type="ECO:0000256" key="3">
    <source>
        <dbReference type="PROSITE-ProRule" id="PRU00810"/>
    </source>
</evidence>
<dbReference type="Gene3D" id="1.20.1160.11">
    <property type="entry name" value="Paired amphipathic helix"/>
    <property type="match status" value="1"/>
</dbReference>
<dbReference type="STRING" id="4540.A0A3L6PNF5"/>
<comment type="subcellular location">
    <subcellularLocation>
        <location evidence="1 3">Nucleus</location>
    </subcellularLocation>
</comment>
<dbReference type="InterPro" id="IPR039774">
    <property type="entry name" value="Sin3-like"/>
</dbReference>
<gene>
    <name evidence="4" type="ORF">C2845_PM14G05890</name>
</gene>
<dbReference type="InterPro" id="IPR036600">
    <property type="entry name" value="PAH_sf"/>
</dbReference>
<dbReference type="PANTHER" id="PTHR12346">
    <property type="entry name" value="SIN3B-RELATED"/>
    <property type="match status" value="1"/>
</dbReference>
<dbReference type="GO" id="GO:0000785">
    <property type="term" value="C:chromatin"/>
    <property type="evidence" value="ECO:0007669"/>
    <property type="project" value="TreeGrafter"/>
</dbReference>
<organism evidence="4 5">
    <name type="scientific">Panicum miliaceum</name>
    <name type="common">Proso millet</name>
    <name type="synonym">Broomcorn millet</name>
    <dbReference type="NCBI Taxonomy" id="4540"/>
    <lineage>
        <taxon>Eukaryota</taxon>
        <taxon>Viridiplantae</taxon>
        <taxon>Streptophyta</taxon>
        <taxon>Embryophyta</taxon>
        <taxon>Tracheophyta</taxon>
        <taxon>Spermatophyta</taxon>
        <taxon>Magnoliopsida</taxon>
        <taxon>Liliopsida</taxon>
        <taxon>Poales</taxon>
        <taxon>Poaceae</taxon>
        <taxon>PACMAD clade</taxon>
        <taxon>Panicoideae</taxon>
        <taxon>Panicodae</taxon>
        <taxon>Paniceae</taxon>
        <taxon>Panicinae</taxon>
        <taxon>Panicum</taxon>
        <taxon>Panicum sect. Panicum</taxon>
    </lineage>
</organism>
<dbReference type="Pfam" id="PF02671">
    <property type="entry name" value="PAH"/>
    <property type="match status" value="1"/>
</dbReference>
<dbReference type="PANTHER" id="PTHR12346:SF33">
    <property type="entry name" value="HISTONE DEACETYLASE INTERACTING DOMAIN-CONTAINING PROTEIN"/>
    <property type="match status" value="1"/>
</dbReference>
<dbReference type="EMBL" id="PQIB02000016">
    <property type="protein sequence ID" value="RLM60890.1"/>
    <property type="molecule type" value="Genomic_DNA"/>
</dbReference>
<proteinExistence type="predicted"/>
<protein>
    <submittedName>
        <fullName evidence="4">Uncharacterized protein</fullName>
    </submittedName>
</protein>
<evidence type="ECO:0000313" key="5">
    <source>
        <dbReference type="Proteomes" id="UP000275267"/>
    </source>
</evidence>
<evidence type="ECO:0000256" key="1">
    <source>
        <dbReference type="ARBA" id="ARBA00004123"/>
    </source>
</evidence>
<evidence type="ECO:0000313" key="4">
    <source>
        <dbReference type="EMBL" id="RLM60890.1"/>
    </source>
</evidence>
<accession>A0A3L6PNF5</accession>
<name>A0A3L6PNF5_PANMI</name>
<dbReference type="GO" id="GO:0003714">
    <property type="term" value="F:transcription corepressor activity"/>
    <property type="evidence" value="ECO:0007669"/>
    <property type="project" value="InterPro"/>
</dbReference>
<dbReference type="OrthoDB" id="1913924at2759"/>
<sequence>MGYTGGLKRVRVEAPMMSRVCDPPEVTREDAAGEPKRYEEVFAVMRAFKAESINTDGVVDRMKVLLSGHPELIHAFNQFLPWAGLHQSSLTSRGKPHRHRGKGGRLAIKMGKWEAPNAIMEDPF</sequence>